<evidence type="ECO:0000259" key="2">
    <source>
        <dbReference type="Pfam" id="PF05970"/>
    </source>
</evidence>
<dbReference type="InterPro" id="IPR027417">
    <property type="entry name" value="P-loop_NTPase"/>
</dbReference>
<keyword evidence="1" id="KW-0227">DNA damage</keyword>
<organism evidence="3 4">
    <name type="scientific">Araneus ventricosus</name>
    <name type="common">Orbweaver spider</name>
    <name type="synonym">Epeira ventricosa</name>
    <dbReference type="NCBI Taxonomy" id="182803"/>
    <lineage>
        <taxon>Eukaryota</taxon>
        <taxon>Metazoa</taxon>
        <taxon>Ecdysozoa</taxon>
        <taxon>Arthropoda</taxon>
        <taxon>Chelicerata</taxon>
        <taxon>Arachnida</taxon>
        <taxon>Araneae</taxon>
        <taxon>Araneomorphae</taxon>
        <taxon>Entelegynae</taxon>
        <taxon>Araneoidea</taxon>
        <taxon>Araneidae</taxon>
        <taxon>Araneus</taxon>
    </lineage>
</organism>
<keyword evidence="1" id="KW-0067">ATP-binding</keyword>
<keyword evidence="1" id="KW-0347">Helicase</keyword>
<comment type="catalytic activity">
    <reaction evidence="1">
        <text>ATP + H2O = ADP + phosphate + H(+)</text>
        <dbReference type="Rhea" id="RHEA:13065"/>
        <dbReference type="ChEBI" id="CHEBI:15377"/>
        <dbReference type="ChEBI" id="CHEBI:15378"/>
        <dbReference type="ChEBI" id="CHEBI:30616"/>
        <dbReference type="ChEBI" id="CHEBI:43474"/>
        <dbReference type="ChEBI" id="CHEBI:456216"/>
        <dbReference type="EC" id="5.6.2.3"/>
    </reaction>
</comment>
<dbReference type="EMBL" id="BGPR01295812">
    <property type="protein sequence ID" value="GBN55630.1"/>
    <property type="molecule type" value="Genomic_DNA"/>
</dbReference>
<dbReference type="OrthoDB" id="7697904at2759"/>
<comment type="caution">
    <text evidence="3">The sequence shown here is derived from an EMBL/GenBank/DDBJ whole genome shotgun (WGS) entry which is preliminary data.</text>
</comment>
<dbReference type="AlphaFoldDB" id="A0A4Y2PYG4"/>
<feature type="domain" description="DNA helicase Pif1-like DEAD-box helicase" evidence="2">
    <location>
        <begin position="3"/>
        <end position="80"/>
    </location>
</feature>
<evidence type="ECO:0000313" key="3">
    <source>
        <dbReference type="EMBL" id="GBN55630.1"/>
    </source>
</evidence>
<dbReference type="GO" id="GO:0006310">
    <property type="term" value="P:DNA recombination"/>
    <property type="evidence" value="ECO:0007669"/>
    <property type="project" value="UniProtKB-KW"/>
</dbReference>
<dbReference type="GO" id="GO:0005524">
    <property type="term" value="F:ATP binding"/>
    <property type="evidence" value="ECO:0007669"/>
    <property type="project" value="UniProtKB-KW"/>
</dbReference>
<gene>
    <name evidence="3" type="ORF">AVEN_86668_1</name>
</gene>
<comment type="similarity">
    <text evidence="1">Belongs to the helicase family.</text>
</comment>
<keyword evidence="1" id="KW-0547">Nucleotide-binding</keyword>
<dbReference type="SUPFAM" id="SSF52540">
    <property type="entry name" value="P-loop containing nucleoside triphosphate hydrolases"/>
    <property type="match status" value="1"/>
</dbReference>
<keyword evidence="4" id="KW-1185">Reference proteome</keyword>
<name>A0A4Y2PYG4_ARAVE</name>
<keyword evidence="1" id="KW-0234">DNA repair</keyword>
<keyword evidence="1" id="KW-0233">DNA recombination</keyword>
<dbReference type="Pfam" id="PF05970">
    <property type="entry name" value="PIF1"/>
    <property type="match status" value="1"/>
</dbReference>
<dbReference type="Proteomes" id="UP000499080">
    <property type="component" value="Unassembled WGS sequence"/>
</dbReference>
<reference evidence="3 4" key="1">
    <citation type="journal article" date="2019" name="Sci. Rep.">
        <title>Orb-weaving spider Araneus ventricosus genome elucidates the spidroin gene catalogue.</title>
        <authorList>
            <person name="Kono N."/>
            <person name="Nakamura H."/>
            <person name="Ohtoshi R."/>
            <person name="Moran D.A.P."/>
            <person name="Shinohara A."/>
            <person name="Yoshida Y."/>
            <person name="Fujiwara M."/>
            <person name="Mori M."/>
            <person name="Tomita M."/>
            <person name="Arakawa K."/>
        </authorList>
    </citation>
    <scope>NUCLEOTIDE SEQUENCE [LARGE SCALE GENOMIC DNA]</scope>
</reference>
<dbReference type="EC" id="5.6.2.3" evidence="1"/>
<sequence length="92" mass="10082">MNNDKPFGGKVIIIGGDFRQTLPVVPGVTRADVIERINRIKSSPLWSKFTHLSLTTNIRCAGQTEHNMWLLNIGSGNLPEISGLPCDAIEIP</sequence>
<dbReference type="PANTHER" id="PTHR10492">
    <property type="match status" value="1"/>
</dbReference>
<accession>A0A4Y2PYG4</accession>
<evidence type="ECO:0000313" key="4">
    <source>
        <dbReference type="Proteomes" id="UP000499080"/>
    </source>
</evidence>
<evidence type="ECO:0000256" key="1">
    <source>
        <dbReference type="RuleBase" id="RU363044"/>
    </source>
</evidence>
<dbReference type="GO" id="GO:0000723">
    <property type="term" value="P:telomere maintenance"/>
    <property type="evidence" value="ECO:0007669"/>
    <property type="project" value="InterPro"/>
</dbReference>
<dbReference type="GO" id="GO:0016887">
    <property type="term" value="F:ATP hydrolysis activity"/>
    <property type="evidence" value="ECO:0007669"/>
    <property type="project" value="RHEA"/>
</dbReference>
<dbReference type="InterPro" id="IPR010285">
    <property type="entry name" value="DNA_helicase_pif1-like_DEAD"/>
</dbReference>
<dbReference type="GO" id="GO:0006281">
    <property type="term" value="P:DNA repair"/>
    <property type="evidence" value="ECO:0007669"/>
    <property type="project" value="UniProtKB-KW"/>
</dbReference>
<dbReference type="GO" id="GO:0043139">
    <property type="term" value="F:5'-3' DNA helicase activity"/>
    <property type="evidence" value="ECO:0007669"/>
    <property type="project" value="UniProtKB-EC"/>
</dbReference>
<proteinExistence type="inferred from homology"/>
<protein>
    <recommendedName>
        <fullName evidence="1">ATP-dependent DNA helicase</fullName>
        <ecNumber evidence="1">5.6.2.3</ecNumber>
    </recommendedName>
</protein>
<comment type="cofactor">
    <cofactor evidence="1">
        <name>Mg(2+)</name>
        <dbReference type="ChEBI" id="CHEBI:18420"/>
    </cofactor>
</comment>
<dbReference type="PANTHER" id="PTHR10492:SF57">
    <property type="entry name" value="ATP-DEPENDENT DNA HELICASE"/>
    <property type="match status" value="1"/>
</dbReference>
<keyword evidence="1" id="KW-0378">Hydrolase</keyword>